<accession>A0A5D2Q146</accession>
<keyword evidence="2" id="KW-1185">Reference proteome</keyword>
<name>A0A5D2Q146_GOSTO</name>
<dbReference type="AlphaFoldDB" id="A0A5D2Q146"/>
<dbReference type="EMBL" id="CM017615">
    <property type="protein sequence ID" value="TYI21124.1"/>
    <property type="molecule type" value="Genomic_DNA"/>
</dbReference>
<evidence type="ECO:0000313" key="2">
    <source>
        <dbReference type="Proteomes" id="UP000322667"/>
    </source>
</evidence>
<gene>
    <name evidence="1" type="ORF">ES332_A06G015600v1</name>
</gene>
<dbReference type="Proteomes" id="UP000322667">
    <property type="component" value="Chromosome A06"/>
</dbReference>
<proteinExistence type="predicted"/>
<protein>
    <submittedName>
        <fullName evidence="1">Uncharacterized protein</fullName>
    </submittedName>
</protein>
<sequence length="66" mass="7245">MLSTPLFYLFLLSSTRVSTPIIAGGHARGVVVVVRKVAHGWPSVRRLEAWGVAKVDLGLLGYLLWL</sequence>
<reference evidence="1 2" key="1">
    <citation type="submission" date="2019-07" db="EMBL/GenBank/DDBJ databases">
        <title>WGS assembly of Gossypium tomentosum.</title>
        <authorList>
            <person name="Chen Z.J."/>
            <person name="Sreedasyam A."/>
            <person name="Ando A."/>
            <person name="Song Q."/>
            <person name="De L."/>
            <person name="Hulse-Kemp A."/>
            <person name="Ding M."/>
            <person name="Ye W."/>
            <person name="Kirkbride R."/>
            <person name="Jenkins J."/>
            <person name="Plott C."/>
            <person name="Lovell J."/>
            <person name="Lin Y.-M."/>
            <person name="Vaughn R."/>
            <person name="Liu B."/>
            <person name="Li W."/>
            <person name="Simpson S."/>
            <person name="Scheffler B."/>
            <person name="Saski C."/>
            <person name="Grover C."/>
            <person name="Hu G."/>
            <person name="Conover J."/>
            <person name="Carlson J."/>
            <person name="Shu S."/>
            <person name="Boston L."/>
            <person name="Williams M."/>
            <person name="Peterson D."/>
            <person name="Mcgee K."/>
            <person name="Jones D."/>
            <person name="Wendel J."/>
            <person name="Stelly D."/>
            <person name="Grimwood J."/>
            <person name="Schmutz J."/>
        </authorList>
    </citation>
    <scope>NUCLEOTIDE SEQUENCE [LARGE SCALE GENOMIC DNA]</scope>
    <source>
        <strain evidence="1">7179.01</strain>
    </source>
</reference>
<evidence type="ECO:0000313" key="1">
    <source>
        <dbReference type="EMBL" id="TYI21124.1"/>
    </source>
</evidence>
<organism evidence="1 2">
    <name type="scientific">Gossypium tomentosum</name>
    <name type="common">Hawaiian cotton</name>
    <name type="synonym">Gossypium sandvicense</name>
    <dbReference type="NCBI Taxonomy" id="34277"/>
    <lineage>
        <taxon>Eukaryota</taxon>
        <taxon>Viridiplantae</taxon>
        <taxon>Streptophyta</taxon>
        <taxon>Embryophyta</taxon>
        <taxon>Tracheophyta</taxon>
        <taxon>Spermatophyta</taxon>
        <taxon>Magnoliopsida</taxon>
        <taxon>eudicotyledons</taxon>
        <taxon>Gunneridae</taxon>
        <taxon>Pentapetalae</taxon>
        <taxon>rosids</taxon>
        <taxon>malvids</taxon>
        <taxon>Malvales</taxon>
        <taxon>Malvaceae</taxon>
        <taxon>Malvoideae</taxon>
        <taxon>Gossypium</taxon>
    </lineage>
</organism>